<reference evidence="1 2" key="1">
    <citation type="journal article" date="2024" name="Nat. Commun.">
        <title>Phylogenomics reveals the evolutionary origins of lichenization in chlorophyte algae.</title>
        <authorList>
            <person name="Puginier C."/>
            <person name="Libourel C."/>
            <person name="Otte J."/>
            <person name="Skaloud P."/>
            <person name="Haon M."/>
            <person name="Grisel S."/>
            <person name="Petersen M."/>
            <person name="Berrin J.G."/>
            <person name="Delaux P.M."/>
            <person name="Dal Grande F."/>
            <person name="Keller J."/>
        </authorList>
    </citation>
    <scope>NUCLEOTIDE SEQUENCE [LARGE SCALE GENOMIC DNA]</scope>
    <source>
        <strain evidence="1 2">SAG 216-7</strain>
    </source>
</reference>
<organism evidence="1 2">
    <name type="scientific">Coccomyxa subellipsoidea</name>
    <dbReference type="NCBI Taxonomy" id="248742"/>
    <lineage>
        <taxon>Eukaryota</taxon>
        <taxon>Viridiplantae</taxon>
        <taxon>Chlorophyta</taxon>
        <taxon>core chlorophytes</taxon>
        <taxon>Trebouxiophyceae</taxon>
        <taxon>Trebouxiophyceae incertae sedis</taxon>
        <taxon>Coccomyxaceae</taxon>
        <taxon>Coccomyxa</taxon>
    </lineage>
</organism>
<proteinExistence type="predicted"/>
<protein>
    <submittedName>
        <fullName evidence="1">Uncharacterized protein</fullName>
    </submittedName>
</protein>
<evidence type="ECO:0000313" key="1">
    <source>
        <dbReference type="EMBL" id="KAK9902712.1"/>
    </source>
</evidence>
<comment type="caution">
    <text evidence="1">The sequence shown here is derived from an EMBL/GenBank/DDBJ whole genome shotgun (WGS) entry which is preliminary data.</text>
</comment>
<evidence type="ECO:0000313" key="2">
    <source>
        <dbReference type="Proteomes" id="UP001491310"/>
    </source>
</evidence>
<name>A0ABR2YD40_9CHLO</name>
<gene>
    <name evidence="1" type="ORF">WJX75_003538</name>
</gene>
<dbReference type="EMBL" id="JALJOT010000015">
    <property type="protein sequence ID" value="KAK9902712.1"/>
    <property type="molecule type" value="Genomic_DNA"/>
</dbReference>
<keyword evidence="2" id="KW-1185">Reference proteome</keyword>
<dbReference type="Proteomes" id="UP001491310">
    <property type="component" value="Unassembled WGS sequence"/>
</dbReference>
<accession>A0ABR2YD40</accession>
<sequence length="224" mass="21994">MTVRPTEGVAGETLRGLKQSDPPVWVNGAVVGSGFSSSWNVNGQGGGSEQMTLIDPTSSQKIYLVNGCLASGQDNLVTWNVNGITSGSVNVQGAGYPKQMVCVDPTTGHTYLIVNGCLAGDAPAGGRKLAAARSSDAAIPDFTASMVAMLGGKSGGRKMLGFGDFGFFDRFGSSAAAVAAATSSGEDFFGGSSAAAAAAATSSGGGFFDGSSAAAAAASAAGGR</sequence>